<accession>A0A9Q1CVL1</accession>
<dbReference type="EMBL" id="JAFJMO010000019">
    <property type="protein sequence ID" value="KAJ8249893.1"/>
    <property type="molecule type" value="Genomic_DNA"/>
</dbReference>
<organism evidence="1 2">
    <name type="scientific">Conger conger</name>
    <name type="common">Conger eel</name>
    <name type="synonym">Muraena conger</name>
    <dbReference type="NCBI Taxonomy" id="82655"/>
    <lineage>
        <taxon>Eukaryota</taxon>
        <taxon>Metazoa</taxon>
        <taxon>Chordata</taxon>
        <taxon>Craniata</taxon>
        <taxon>Vertebrata</taxon>
        <taxon>Euteleostomi</taxon>
        <taxon>Actinopterygii</taxon>
        <taxon>Neopterygii</taxon>
        <taxon>Teleostei</taxon>
        <taxon>Anguilliformes</taxon>
        <taxon>Congridae</taxon>
        <taxon>Conger</taxon>
    </lineage>
</organism>
<evidence type="ECO:0000313" key="1">
    <source>
        <dbReference type="EMBL" id="KAJ8249893.1"/>
    </source>
</evidence>
<dbReference type="AlphaFoldDB" id="A0A9Q1CVL1"/>
<proteinExistence type="predicted"/>
<dbReference type="Proteomes" id="UP001152803">
    <property type="component" value="Unassembled WGS sequence"/>
</dbReference>
<evidence type="ECO:0000313" key="2">
    <source>
        <dbReference type="Proteomes" id="UP001152803"/>
    </source>
</evidence>
<protein>
    <submittedName>
        <fullName evidence="1">Uncharacterized protein</fullName>
    </submittedName>
</protein>
<sequence length="68" mass="7235">MPASFTCKINHSPAPPSALILANKALLIKNVSNNVPRLGLLPFHVVAQCAMLSDEYGVTSANCLEDDL</sequence>
<keyword evidence="2" id="KW-1185">Reference proteome</keyword>
<comment type="caution">
    <text evidence="1">The sequence shown here is derived from an EMBL/GenBank/DDBJ whole genome shotgun (WGS) entry which is preliminary data.</text>
</comment>
<name>A0A9Q1CVL1_CONCO</name>
<reference evidence="1" key="1">
    <citation type="journal article" date="2023" name="Science">
        <title>Genome structures resolve the early diversification of teleost fishes.</title>
        <authorList>
            <person name="Parey E."/>
            <person name="Louis A."/>
            <person name="Montfort J."/>
            <person name="Bouchez O."/>
            <person name="Roques C."/>
            <person name="Iampietro C."/>
            <person name="Lluch J."/>
            <person name="Castinel A."/>
            <person name="Donnadieu C."/>
            <person name="Desvignes T."/>
            <person name="Floi Bucao C."/>
            <person name="Jouanno E."/>
            <person name="Wen M."/>
            <person name="Mejri S."/>
            <person name="Dirks R."/>
            <person name="Jansen H."/>
            <person name="Henkel C."/>
            <person name="Chen W.J."/>
            <person name="Zahm M."/>
            <person name="Cabau C."/>
            <person name="Klopp C."/>
            <person name="Thompson A.W."/>
            <person name="Robinson-Rechavi M."/>
            <person name="Braasch I."/>
            <person name="Lecointre G."/>
            <person name="Bobe J."/>
            <person name="Postlethwait J.H."/>
            <person name="Berthelot C."/>
            <person name="Roest Crollius H."/>
            <person name="Guiguen Y."/>
        </authorList>
    </citation>
    <scope>NUCLEOTIDE SEQUENCE</scope>
    <source>
        <strain evidence="1">Concon-B</strain>
    </source>
</reference>
<gene>
    <name evidence="1" type="ORF">COCON_G00231090</name>
</gene>